<protein>
    <recommendedName>
        <fullName evidence="9">Glucanase</fullName>
        <ecNumber evidence="9">3.2.1.-</ecNumber>
    </recommendedName>
</protein>
<dbReference type="PANTHER" id="PTHR33753:SF2">
    <property type="entry name" value="GLYCOSIDE HYDROLASE FAMILY 7 PROTEIN"/>
    <property type="match status" value="1"/>
</dbReference>
<name>A0A1L7X1G3_9HELO</name>
<accession>A0A1L7X1G3</accession>
<keyword evidence="4 9" id="KW-0378">Hydrolase</keyword>
<dbReference type="FunFam" id="2.70.100.10:FF:000001">
    <property type="entry name" value="Glucanase"/>
    <property type="match status" value="1"/>
</dbReference>
<evidence type="ECO:0000256" key="9">
    <source>
        <dbReference type="RuleBase" id="RU361164"/>
    </source>
</evidence>
<dbReference type="EC" id="3.2.1.-" evidence="9"/>
<dbReference type="PANTHER" id="PTHR33753">
    <property type="entry name" value="1,4-BETA-D-GLUCAN CELLOBIOHYDROLASE B"/>
    <property type="match status" value="1"/>
</dbReference>
<dbReference type="InterPro" id="IPR037019">
    <property type="entry name" value="Glyco_hydro_7_sf"/>
</dbReference>
<dbReference type="InterPro" id="IPR013320">
    <property type="entry name" value="ConA-like_dom_sf"/>
</dbReference>
<feature type="chain" id="PRO_5012521476" description="Glucanase" evidence="10">
    <location>
        <begin position="19"/>
        <end position="453"/>
    </location>
</feature>
<evidence type="ECO:0000256" key="8">
    <source>
        <dbReference type="ARBA" id="ARBA00023326"/>
    </source>
</evidence>
<dbReference type="EMBL" id="FJOG01000012">
    <property type="protein sequence ID" value="CZR58875.1"/>
    <property type="molecule type" value="Genomic_DNA"/>
</dbReference>
<dbReference type="OrthoDB" id="412382at2759"/>
<dbReference type="PRINTS" id="PR00734">
    <property type="entry name" value="GLHYDRLASE7"/>
</dbReference>
<keyword evidence="6" id="KW-0119">Carbohydrate metabolism</keyword>
<organism evidence="11 12">
    <name type="scientific">Phialocephala subalpina</name>
    <dbReference type="NCBI Taxonomy" id="576137"/>
    <lineage>
        <taxon>Eukaryota</taxon>
        <taxon>Fungi</taxon>
        <taxon>Dikarya</taxon>
        <taxon>Ascomycota</taxon>
        <taxon>Pezizomycotina</taxon>
        <taxon>Leotiomycetes</taxon>
        <taxon>Helotiales</taxon>
        <taxon>Mollisiaceae</taxon>
        <taxon>Phialocephala</taxon>
        <taxon>Phialocephala fortinii species complex</taxon>
    </lineage>
</organism>
<keyword evidence="5 9" id="KW-0136">Cellulose degradation</keyword>
<dbReference type="SUPFAM" id="SSF49899">
    <property type="entry name" value="Concanavalin A-like lectins/glucanases"/>
    <property type="match status" value="1"/>
</dbReference>
<dbReference type="STRING" id="576137.A0A1L7X1G3"/>
<sequence>MYRSLALATSLVAVVVRGQQVGTQQTETHPAMTWQTCTAAGSCTTKNGKVVIDSNWRWVHDKTANSYTNCYTDNNWNKTLCPDNAKCAANCALEGADYTATYGATASGNSLKLTFVTKGTYATNIGSRLYLMQDDTTYQQFKLVNSEFTFDVDVSNLPCGLNGALYFVSMDADGGMKRYSTNKAGAKYGVGYCDAQCPRDLKFINGMGNVEGWTPSSNDPNAGVGGHGSCCPEMDIWEANSVSAAVTPHTCDTLTQSMCNGDACGGTYSSTRYAGSCDPDGCDFNSYRMGDTGFYGPGMTVDTTKKFTVVTQFIGDPLTEIKRFYVQNNKLIPNSQAKIANVTGNSITMDFCDQQKAAFGDNYGFKTKGGLAAMGKALAAGMTLVMSVWDDHYANMLWLDSTYPTTATNPGAARGTCAVTSGVPADVESKSPGASVTYSNVKTGPINSTFTAT</sequence>
<feature type="signal peptide" evidence="10">
    <location>
        <begin position="1"/>
        <end position="18"/>
    </location>
</feature>
<keyword evidence="3 10" id="KW-0732">Signal</keyword>
<evidence type="ECO:0000256" key="4">
    <source>
        <dbReference type="ARBA" id="ARBA00022801"/>
    </source>
</evidence>
<dbReference type="GO" id="GO:0030245">
    <property type="term" value="P:cellulose catabolic process"/>
    <property type="evidence" value="ECO:0007669"/>
    <property type="project" value="UniProtKB-KW"/>
</dbReference>
<evidence type="ECO:0000313" key="12">
    <source>
        <dbReference type="Proteomes" id="UP000184330"/>
    </source>
</evidence>
<evidence type="ECO:0000256" key="7">
    <source>
        <dbReference type="ARBA" id="ARBA00023295"/>
    </source>
</evidence>
<dbReference type="AlphaFoldDB" id="A0A1L7X1G3"/>
<dbReference type="Pfam" id="PF00840">
    <property type="entry name" value="Glyco_hydro_7"/>
    <property type="match status" value="1"/>
</dbReference>
<dbReference type="Proteomes" id="UP000184330">
    <property type="component" value="Unassembled WGS sequence"/>
</dbReference>
<reference evidence="11 12" key="1">
    <citation type="submission" date="2016-03" db="EMBL/GenBank/DDBJ databases">
        <authorList>
            <person name="Ploux O."/>
        </authorList>
    </citation>
    <scope>NUCLEOTIDE SEQUENCE [LARGE SCALE GENOMIC DNA]</scope>
    <source>
        <strain evidence="11 12">UAMH 11012</strain>
    </source>
</reference>
<keyword evidence="8 9" id="KW-0624">Polysaccharide degradation</keyword>
<keyword evidence="7 9" id="KW-0326">Glycosidase</keyword>
<evidence type="ECO:0000256" key="5">
    <source>
        <dbReference type="ARBA" id="ARBA00023001"/>
    </source>
</evidence>
<dbReference type="GO" id="GO:0016162">
    <property type="term" value="F:cellulose 1,4-beta-cellobiosidase activity"/>
    <property type="evidence" value="ECO:0007669"/>
    <property type="project" value="UniProtKB-EC"/>
</dbReference>
<evidence type="ECO:0000313" key="11">
    <source>
        <dbReference type="EMBL" id="CZR58875.1"/>
    </source>
</evidence>
<dbReference type="CDD" id="cd07999">
    <property type="entry name" value="GH7_CBH_EG"/>
    <property type="match status" value="1"/>
</dbReference>
<dbReference type="InterPro" id="IPR001722">
    <property type="entry name" value="Glyco_hydro_7"/>
</dbReference>
<comment type="catalytic activity">
    <reaction evidence="1">
        <text>Hydrolysis of (1-&gt;4)-beta-D-glucosidic linkages in cellulose and cellotetraose, releasing cellobiose from the non-reducing ends of the chains.</text>
        <dbReference type="EC" id="3.2.1.91"/>
    </reaction>
</comment>
<evidence type="ECO:0000256" key="1">
    <source>
        <dbReference type="ARBA" id="ARBA00001641"/>
    </source>
</evidence>
<evidence type="ECO:0000256" key="3">
    <source>
        <dbReference type="ARBA" id="ARBA00022729"/>
    </source>
</evidence>
<gene>
    <name evidence="11" type="ORF">PAC_08767</name>
</gene>
<keyword evidence="12" id="KW-1185">Reference proteome</keyword>
<dbReference type="Gene3D" id="2.70.100.10">
    <property type="entry name" value="Glycoside hydrolase, family 7, domain"/>
    <property type="match status" value="1"/>
</dbReference>
<evidence type="ECO:0000256" key="2">
    <source>
        <dbReference type="ARBA" id="ARBA00006044"/>
    </source>
</evidence>
<evidence type="ECO:0000256" key="10">
    <source>
        <dbReference type="SAM" id="SignalP"/>
    </source>
</evidence>
<proteinExistence type="inferred from homology"/>
<evidence type="ECO:0000256" key="6">
    <source>
        <dbReference type="ARBA" id="ARBA00023277"/>
    </source>
</evidence>
<comment type="similarity">
    <text evidence="2 9">Belongs to the glycosyl hydrolase 7 (cellulase C) family.</text>
</comment>